<evidence type="ECO:0000256" key="1">
    <source>
        <dbReference type="ARBA" id="ARBA00010541"/>
    </source>
</evidence>
<reference evidence="3" key="1">
    <citation type="journal article" date="2014" name="Front. Microbiol.">
        <title>High frequency of phylogenetically diverse reductive dehalogenase-homologous genes in deep subseafloor sedimentary metagenomes.</title>
        <authorList>
            <person name="Kawai M."/>
            <person name="Futagami T."/>
            <person name="Toyoda A."/>
            <person name="Takaki Y."/>
            <person name="Nishi S."/>
            <person name="Hori S."/>
            <person name="Arai W."/>
            <person name="Tsubouchi T."/>
            <person name="Morono Y."/>
            <person name="Uchiyama I."/>
            <person name="Ito T."/>
            <person name="Fujiyama A."/>
            <person name="Inagaki F."/>
            <person name="Takami H."/>
        </authorList>
    </citation>
    <scope>NUCLEOTIDE SEQUENCE</scope>
    <source>
        <strain evidence="3">Expedition CK06-06</strain>
    </source>
</reference>
<evidence type="ECO:0000313" key="3">
    <source>
        <dbReference type="EMBL" id="GAI87452.1"/>
    </source>
</evidence>
<dbReference type="SUPFAM" id="SSF50156">
    <property type="entry name" value="PDZ domain-like"/>
    <property type="match status" value="2"/>
</dbReference>
<feature type="domain" description="PDZ" evidence="2">
    <location>
        <begin position="16"/>
        <end position="95"/>
    </location>
</feature>
<dbReference type="InterPro" id="IPR001478">
    <property type="entry name" value="PDZ"/>
</dbReference>
<evidence type="ECO:0000259" key="2">
    <source>
        <dbReference type="PROSITE" id="PS50106"/>
    </source>
</evidence>
<accession>X1S371</accession>
<dbReference type="Pfam" id="PF17820">
    <property type="entry name" value="PDZ_6"/>
    <property type="match status" value="1"/>
</dbReference>
<dbReference type="EMBL" id="BARW01006258">
    <property type="protein sequence ID" value="GAI87452.1"/>
    <property type="molecule type" value="Genomic_DNA"/>
</dbReference>
<dbReference type="AlphaFoldDB" id="X1S371"/>
<gene>
    <name evidence="3" type="ORF">S12H4_13140</name>
</gene>
<dbReference type="PROSITE" id="PS50106">
    <property type="entry name" value="PDZ"/>
    <property type="match status" value="2"/>
</dbReference>
<dbReference type="PANTHER" id="PTHR22939:SF130">
    <property type="entry name" value="PERIPLASMIC SERINE ENDOPROTEASE DEGP-LIKE-RELATED"/>
    <property type="match status" value="1"/>
</dbReference>
<sequence length="217" mass="24068">MSQLKEKGRVIRGWLGVAIQRITPEIKEKFGLKTTQGTLIGEVNKDSPAEKGGLEMGDVIISFDGKKVKEMKELPSMVAETPVGKKVEIIVIRKGKEKRLTVKIGELKEETRIAATTTPEIEENFGLSVQELTPELAESLSLKDEKGVVVSGVRKGSPASEAGLQRGDLIQEIEHEPIGNMDDYKKIMGEAASKKQILMVIRHRGHTRYVVLKREKK</sequence>
<dbReference type="Gene3D" id="2.30.42.10">
    <property type="match status" value="2"/>
</dbReference>
<proteinExistence type="inferred from homology"/>
<dbReference type="GO" id="GO:0008236">
    <property type="term" value="F:serine-type peptidase activity"/>
    <property type="evidence" value="ECO:0007669"/>
    <property type="project" value="UniProtKB-KW"/>
</dbReference>
<comment type="caution">
    <text evidence="3">The sequence shown here is derived from an EMBL/GenBank/DDBJ whole genome shotgun (WGS) entry which is preliminary data.</text>
</comment>
<dbReference type="CDD" id="cd10839">
    <property type="entry name" value="cpPDZ1_DegP-like"/>
    <property type="match status" value="1"/>
</dbReference>
<dbReference type="InterPro" id="IPR041489">
    <property type="entry name" value="PDZ_6"/>
</dbReference>
<dbReference type="InterPro" id="IPR036034">
    <property type="entry name" value="PDZ_sf"/>
</dbReference>
<comment type="similarity">
    <text evidence="1">Belongs to the peptidase S1C family.</text>
</comment>
<dbReference type="GO" id="GO:0042597">
    <property type="term" value="C:periplasmic space"/>
    <property type="evidence" value="ECO:0007669"/>
    <property type="project" value="TreeGrafter"/>
</dbReference>
<dbReference type="SMART" id="SM00228">
    <property type="entry name" value="PDZ"/>
    <property type="match status" value="2"/>
</dbReference>
<name>X1S371_9ZZZZ</name>
<dbReference type="Pfam" id="PF13180">
    <property type="entry name" value="PDZ_2"/>
    <property type="match status" value="1"/>
</dbReference>
<protein>
    <recommendedName>
        <fullName evidence="2">PDZ domain-containing protein</fullName>
    </recommendedName>
</protein>
<feature type="domain" description="PDZ" evidence="2">
    <location>
        <begin position="110"/>
        <end position="216"/>
    </location>
</feature>
<organism evidence="3">
    <name type="scientific">marine sediment metagenome</name>
    <dbReference type="NCBI Taxonomy" id="412755"/>
    <lineage>
        <taxon>unclassified sequences</taxon>
        <taxon>metagenomes</taxon>
        <taxon>ecological metagenomes</taxon>
    </lineage>
</organism>
<dbReference type="PANTHER" id="PTHR22939">
    <property type="entry name" value="SERINE PROTEASE FAMILY S1C HTRA-RELATED"/>
    <property type="match status" value="1"/>
</dbReference>